<dbReference type="InterPro" id="IPR001878">
    <property type="entry name" value="Znf_CCHC"/>
</dbReference>
<keyword evidence="8" id="KW-1185">Reference proteome</keyword>
<dbReference type="InterPro" id="IPR050951">
    <property type="entry name" value="Retrovirus_Pol_polyprotein"/>
</dbReference>
<dbReference type="GO" id="GO:0016779">
    <property type="term" value="F:nucleotidyltransferase activity"/>
    <property type="evidence" value="ECO:0007669"/>
    <property type="project" value="UniProtKB-KW"/>
</dbReference>
<dbReference type="PANTHER" id="PTHR37984:SF5">
    <property type="entry name" value="PROTEIN NYNRIN-LIKE"/>
    <property type="match status" value="1"/>
</dbReference>
<feature type="region of interest" description="Disordered" evidence="6">
    <location>
        <begin position="79"/>
        <end position="151"/>
    </location>
</feature>
<keyword evidence="5" id="KW-0479">Metal-binding</keyword>
<protein>
    <submittedName>
        <fullName evidence="9">Uncharacterized protein LOC106512667</fullName>
    </submittedName>
</protein>
<reference evidence="9" key="1">
    <citation type="submission" date="2025-08" db="UniProtKB">
        <authorList>
            <consortium name="RefSeq"/>
        </authorList>
    </citation>
    <scope>IDENTIFICATION</scope>
</reference>
<dbReference type="GO" id="GO:0004519">
    <property type="term" value="F:endonuclease activity"/>
    <property type="evidence" value="ECO:0007669"/>
    <property type="project" value="UniProtKB-KW"/>
</dbReference>
<dbReference type="OrthoDB" id="775972at2759"/>
<dbReference type="STRING" id="52670.A0A2I4AMM0"/>
<dbReference type="SUPFAM" id="SSF57756">
    <property type="entry name" value="Retrovirus zinc finger-like domains"/>
    <property type="match status" value="1"/>
</dbReference>
<dbReference type="GO" id="GO:0008270">
    <property type="term" value="F:zinc ion binding"/>
    <property type="evidence" value="ECO:0007669"/>
    <property type="project" value="UniProtKB-KW"/>
</dbReference>
<sequence>MALSFEVTKDSAQQFAQKAFKTHVVEKKAKAKYREAEKNATTGKSCYRCGGKSHNPNDCRFKESECHECKKKGHIAKACRTRKEGGRSSTTKGTMHLDVKRQPSALKQRSRQDVSALQRQDVYSWPDQQYPPEGASQHADPGNRHEFKGDPDETQLLSHQVREDRAASDVVVQCKMEAAPNSDTVSDLTLDSEDFGLFEMNTGNGDIVKPYYVYVSVNGSRVKMELDTGAAVSVISENLYKRRFKSVKLSPANCVLKTYSQESLQLMGKFVAKVKCQETT</sequence>
<keyword evidence="5" id="KW-0863">Zinc-finger</keyword>
<dbReference type="PROSITE" id="PS50158">
    <property type="entry name" value="ZF_CCHC"/>
    <property type="match status" value="2"/>
</dbReference>
<dbReference type="Gene3D" id="4.10.60.10">
    <property type="entry name" value="Zinc finger, CCHC-type"/>
    <property type="match status" value="1"/>
</dbReference>
<keyword evidence="1" id="KW-0808">Transferase</keyword>
<dbReference type="AlphaFoldDB" id="A0A2I4AMM0"/>
<keyword evidence="5" id="KW-0862">Zinc</keyword>
<dbReference type="GO" id="GO:0003676">
    <property type="term" value="F:nucleic acid binding"/>
    <property type="evidence" value="ECO:0007669"/>
    <property type="project" value="InterPro"/>
</dbReference>
<evidence type="ECO:0000256" key="2">
    <source>
        <dbReference type="ARBA" id="ARBA00022695"/>
    </source>
</evidence>
<dbReference type="InterPro" id="IPR021109">
    <property type="entry name" value="Peptidase_aspartic_dom_sf"/>
</dbReference>
<keyword evidence="3" id="KW-0540">Nuclease</keyword>
<keyword evidence="4" id="KW-0255">Endonuclease</keyword>
<dbReference type="GeneID" id="106512667"/>
<keyword evidence="4" id="KW-0378">Hydrolase</keyword>
<dbReference type="KEGG" id="alim:106512667"/>
<dbReference type="RefSeq" id="XP_013856691.1">
    <property type="nucleotide sequence ID" value="XM_014001237.1"/>
</dbReference>
<name>A0A2I4AMM0_AUSLI</name>
<keyword evidence="2" id="KW-0548">Nucleotidyltransferase</keyword>
<evidence type="ECO:0000256" key="3">
    <source>
        <dbReference type="ARBA" id="ARBA00022722"/>
    </source>
</evidence>
<feature type="compositionally biased region" description="Basic and acidic residues" evidence="6">
    <location>
        <begin position="141"/>
        <end position="151"/>
    </location>
</feature>
<feature type="domain" description="CCHC-type" evidence="7">
    <location>
        <begin position="46"/>
        <end position="60"/>
    </location>
</feature>
<dbReference type="SUPFAM" id="SSF50630">
    <property type="entry name" value="Acid proteases"/>
    <property type="match status" value="1"/>
</dbReference>
<evidence type="ECO:0000313" key="8">
    <source>
        <dbReference type="Proteomes" id="UP000192220"/>
    </source>
</evidence>
<feature type="non-terminal residue" evidence="9">
    <location>
        <position position="280"/>
    </location>
</feature>
<accession>A0A2I4AMM0</accession>
<dbReference type="InterPro" id="IPR036875">
    <property type="entry name" value="Znf_CCHC_sf"/>
</dbReference>
<dbReference type="InParanoid" id="A0A2I4AMM0"/>
<dbReference type="PANTHER" id="PTHR37984">
    <property type="entry name" value="PROTEIN CBG26694"/>
    <property type="match status" value="1"/>
</dbReference>
<evidence type="ECO:0000259" key="7">
    <source>
        <dbReference type="PROSITE" id="PS50158"/>
    </source>
</evidence>
<proteinExistence type="predicted"/>
<evidence type="ECO:0000256" key="4">
    <source>
        <dbReference type="ARBA" id="ARBA00022759"/>
    </source>
</evidence>
<evidence type="ECO:0000256" key="1">
    <source>
        <dbReference type="ARBA" id="ARBA00022679"/>
    </source>
</evidence>
<dbReference type="Proteomes" id="UP000192220">
    <property type="component" value="Unplaced"/>
</dbReference>
<dbReference type="SMART" id="SM00343">
    <property type="entry name" value="ZnF_C2HC"/>
    <property type="match status" value="2"/>
</dbReference>
<feature type="domain" description="CCHC-type" evidence="7">
    <location>
        <begin position="66"/>
        <end position="80"/>
    </location>
</feature>
<dbReference type="Gene3D" id="2.40.70.10">
    <property type="entry name" value="Acid Proteases"/>
    <property type="match status" value="1"/>
</dbReference>
<evidence type="ECO:0000313" key="9">
    <source>
        <dbReference type="RefSeq" id="XP_013856691.1"/>
    </source>
</evidence>
<evidence type="ECO:0000256" key="6">
    <source>
        <dbReference type="SAM" id="MobiDB-lite"/>
    </source>
</evidence>
<organism evidence="8 9">
    <name type="scientific">Austrofundulus limnaeus</name>
    <name type="common">Annual killifish</name>
    <dbReference type="NCBI Taxonomy" id="52670"/>
    <lineage>
        <taxon>Eukaryota</taxon>
        <taxon>Metazoa</taxon>
        <taxon>Chordata</taxon>
        <taxon>Craniata</taxon>
        <taxon>Vertebrata</taxon>
        <taxon>Euteleostomi</taxon>
        <taxon>Actinopterygii</taxon>
        <taxon>Neopterygii</taxon>
        <taxon>Teleostei</taxon>
        <taxon>Neoteleostei</taxon>
        <taxon>Acanthomorphata</taxon>
        <taxon>Ovalentaria</taxon>
        <taxon>Atherinomorphae</taxon>
        <taxon>Cyprinodontiformes</taxon>
        <taxon>Rivulidae</taxon>
        <taxon>Austrofundulus</taxon>
    </lineage>
</organism>
<gene>
    <name evidence="9" type="primary">LOC106512667</name>
</gene>
<evidence type="ECO:0000256" key="5">
    <source>
        <dbReference type="PROSITE-ProRule" id="PRU00047"/>
    </source>
</evidence>